<evidence type="ECO:0000313" key="2">
    <source>
        <dbReference type="EMBL" id="KAL2750631.1"/>
    </source>
</evidence>
<feature type="compositionally biased region" description="Polar residues" evidence="1">
    <location>
        <begin position="291"/>
        <end position="304"/>
    </location>
</feature>
<feature type="compositionally biased region" description="Polar residues" evidence="1">
    <location>
        <begin position="1"/>
        <end position="13"/>
    </location>
</feature>
<feature type="compositionally biased region" description="Basic and acidic residues" evidence="1">
    <location>
        <begin position="315"/>
        <end position="324"/>
    </location>
</feature>
<reference evidence="2 3" key="1">
    <citation type="journal article" date="2024" name="Ann. Entomol. Soc. Am.">
        <title>Genomic analyses of the southern and eastern yellowjacket wasps (Hymenoptera: Vespidae) reveal evolutionary signatures of social life.</title>
        <authorList>
            <person name="Catto M.A."/>
            <person name="Caine P.B."/>
            <person name="Orr S.E."/>
            <person name="Hunt B.G."/>
            <person name="Goodisman M.A.D."/>
        </authorList>
    </citation>
    <scope>NUCLEOTIDE SEQUENCE [LARGE SCALE GENOMIC DNA]</scope>
    <source>
        <strain evidence="2">232</strain>
        <tissue evidence="2">Head and thorax</tissue>
    </source>
</reference>
<comment type="caution">
    <text evidence="2">The sequence shown here is derived from an EMBL/GenBank/DDBJ whole genome shotgun (WGS) entry which is preliminary data.</text>
</comment>
<proteinExistence type="predicted"/>
<keyword evidence="3" id="KW-1185">Reference proteome</keyword>
<feature type="compositionally biased region" description="Basic residues" evidence="1">
    <location>
        <begin position="305"/>
        <end position="314"/>
    </location>
</feature>
<evidence type="ECO:0000313" key="3">
    <source>
        <dbReference type="Proteomes" id="UP001607303"/>
    </source>
</evidence>
<feature type="region of interest" description="Disordered" evidence="1">
    <location>
        <begin position="1"/>
        <end position="56"/>
    </location>
</feature>
<feature type="compositionally biased region" description="Basic residues" evidence="1">
    <location>
        <begin position="260"/>
        <end position="274"/>
    </location>
</feature>
<feature type="region of interest" description="Disordered" evidence="1">
    <location>
        <begin position="245"/>
        <end position="324"/>
    </location>
</feature>
<gene>
    <name evidence="2" type="ORF">V1477_001201</name>
</gene>
<sequence length="324" mass="37442">MIKDSGYSQTNYHSRSRPCPKAVGYGREKTTGDQRRQTREERQSTTDSVNIEHRSKGTKIDLTTTNGGFTKDITRNNLMRLVSSFKFRPDNVRSNAFLGEKEIGEKNSLGTGVRSSLINKKLQKNVKIRARIKTMCTIDSKIRGEPNNKGLNLMQKSMRRKKERIILEYNRFTVVRIINRGGELAVVMTWNYMALSLGDSYNPFLHSMVQSVALTFTRDDMPLFCLIRLRNDNPFRTLSPTIVHNHHHQHHPSAASSSSHQHHHHHHHHHRSHTSKLCSRSRIIVVKCKPSQAQTSRITRLSQQTHKRNKRYNSHHTDMPHPLP</sequence>
<dbReference type="EMBL" id="JAYRBN010000009">
    <property type="protein sequence ID" value="KAL2750631.1"/>
    <property type="molecule type" value="Genomic_DNA"/>
</dbReference>
<protein>
    <submittedName>
        <fullName evidence="2">Uncharacterized protein</fullName>
    </submittedName>
</protein>
<name>A0ABD2D011_VESMC</name>
<feature type="compositionally biased region" description="Basic and acidic residues" evidence="1">
    <location>
        <begin position="26"/>
        <end position="56"/>
    </location>
</feature>
<evidence type="ECO:0000256" key="1">
    <source>
        <dbReference type="SAM" id="MobiDB-lite"/>
    </source>
</evidence>
<dbReference type="AlphaFoldDB" id="A0ABD2D011"/>
<organism evidence="2 3">
    <name type="scientific">Vespula maculifrons</name>
    <name type="common">Eastern yellow jacket</name>
    <name type="synonym">Wasp</name>
    <dbReference type="NCBI Taxonomy" id="7453"/>
    <lineage>
        <taxon>Eukaryota</taxon>
        <taxon>Metazoa</taxon>
        <taxon>Ecdysozoa</taxon>
        <taxon>Arthropoda</taxon>
        <taxon>Hexapoda</taxon>
        <taxon>Insecta</taxon>
        <taxon>Pterygota</taxon>
        <taxon>Neoptera</taxon>
        <taxon>Endopterygota</taxon>
        <taxon>Hymenoptera</taxon>
        <taxon>Apocrita</taxon>
        <taxon>Aculeata</taxon>
        <taxon>Vespoidea</taxon>
        <taxon>Vespidae</taxon>
        <taxon>Vespinae</taxon>
        <taxon>Vespula</taxon>
    </lineage>
</organism>
<accession>A0ABD2D011</accession>
<dbReference type="Proteomes" id="UP001607303">
    <property type="component" value="Unassembled WGS sequence"/>
</dbReference>